<keyword evidence="1" id="KW-0812">Transmembrane</keyword>
<accession>A0ABV7UIJ4</accession>
<organism evidence="2 3">
    <name type="scientific">Camelimonas fluminis</name>
    <dbReference type="NCBI Taxonomy" id="1576911"/>
    <lineage>
        <taxon>Bacteria</taxon>
        <taxon>Pseudomonadati</taxon>
        <taxon>Pseudomonadota</taxon>
        <taxon>Alphaproteobacteria</taxon>
        <taxon>Hyphomicrobiales</taxon>
        <taxon>Chelatococcaceae</taxon>
        <taxon>Camelimonas</taxon>
    </lineage>
</organism>
<evidence type="ECO:0000313" key="2">
    <source>
        <dbReference type="EMBL" id="MFC3638128.1"/>
    </source>
</evidence>
<sequence>MSKQSGQPPASPRKAARWALYLPYVLLLLVAVGVSAFWFIARDRVNDAVDAWLTTEAGRGRQWTCPERTLSGFPLRFEISCTRPTFDGQLGDGRRVQGEMAGFTAVAQIYDPNLVVLDFRGPVTVREQGRPDGVRLAWEGFSLSVRRAANAFSRLSAYMKKPVLAAVDGQGGEALIGRADAWEAHVRPDPAAPNGDDMWDVASQLVKASVPAADALLGNQSPMTVELQAGLNRAGLFAKGAGPAQIDAWRAAGGRLKVALLKLTRGDQIVEARGELGVDDLRRLSGQLDVKAAGVSELLARLTGRRGGMGGLLAGGLAMLGGGQGAQQQGGQPSGPALTQMPPLVFADGRLMIGPFPVMRLQPLY</sequence>
<evidence type="ECO:0000256" key="1">
    <source>
        <dbReference type="SAM" id="Phobius"/>
    </source>
</evidence>
<dbReference type="RefSeq" id="WP_191319552.1">
    <property type="nucleotide sequence ID" value="NZ_BNCG01000009.1"/>
</dbReference>
<proteinExistence type="predicted"/>
<name>A0ABV7UIJ4_9HYPH</name>
<comment type="caution">
    <text evidence="2">The sequence shown here is derived from an EMBL/GenBank/DDBJ whole genome shotgun (WGS) entry which is preliminary data.</text>
</comment>
<keyword evidence="3" id="KW-1185">Reference proteome</keyword>
<dbReference type="Pfam" id="PF09898">
    <property type="entry name" value="DUF2125"/>
    <property type="match status" value="1"/>
</dbReference>
<gene>
    <name evidence="2" type="ORF">ACFONL_12225</name>
</gene>
<dbReference type="InterPro" id="IPR018666">
    <property type="entry name" value="DUF2125"/>
</dbReference>
<keyword evidence="1" id="KW-1133">Transmembrane helix</keyword>
<protein>
    <submittedName>
        <fullName evidence="2">DUF2125 domain-containing protein</fullName>
    </submittedName>
</protein>
<evidence type="ECO:0000313" key="3">
    <source>
        <dbReference type="Proteomes" id="UP001595704"/>
    </source>
</evidence>
<dbReference type="EMBL" id="JBHRYC010000058">
    <property type="protein sequence ID" value="MFC3638128.1"/>
    <property type="molecule type" value="Genomic_DNA"/>
</dbReference>
<reference evidence="3" key="1">
    <citation type="journal article" date="2019" name="Int. J. Syst. Evol. Microbiol.">
        <title>The Global Catalogue of Microorganisms (GCM) 10K type strain sequencing project: providing services to taxonomists for standard genome sequencing and annotation.</title>
        <authorList>
            <consortium name="The Broad Institute Genomics Platform"/>
            <consortium name="The Broad Institute Genome Sequencing Center for Infectious Disease"/>
            <person name="Wu L."/>
            <person name="Ma J."/>
        </authorList>
    </citation>
    <scope>NUCLEOTIDE SEQUENCE [LARGE SCALE GENOMIC DNA]</scope>
    <source>
        <strain evidence="3">KCTC 42282</strain>
    </source>
</reference>
<dbReference type="Proteomes" id="UP001595704">
    <property type="component" value="Unassembled WGS sequence"/>
</dbReference>
<feature type="transmembrane region" description="Helical" evidence="1">
    <location>
        <begin position="21"/>
        <end position="41"/>
    </location>
</feature>
<keyword evidence="1" id="KW-0472">Membrane</keyword>